<gene>
    <name evidence="1" type="ORF">ABID43_003604</name>
</gene>
<protein>
    <submittedName>
        <fullName evidence="1">Uncharacterized protein</fullName>
    </submittedName>
</protein>
<dbReference type="EMBL" id="JBEPMM010000011">
    <property type="protein sequence ID" value="MET3694049.1"/>
    <property type="molecule type" value="Genomic_DNA"/>
</dbReference>
<comment type="caution">
    <text evidence="1">The sequence shown here is derived from an EMBL/GenBank/DDBJ whole genome shotgun (WGS) entry which is preliminary data.</text>
</comment>
<name>A0ABV2L8U4_9HYPH</name>
<evidence type="ECO:0000313" key="2">
    <source>
        <dbReference type="Proteomes" id="UP001549145"/>
    </source>
</evidence>
<dbReference type="RefSeq" id="WP_056096924.1">
    <property type="nucleotide sequence ID" value="NZ_BPQL01000070.1"/>
</dbReference>
<organism evidence="1 2">
    <name type="scientific">Methylobacterium goesingense</name>
    <dbReference type="NCBI Taxonomy" id="243690"/>
    <lineage>
        <taxon>Bacteria</taxon>
        <taxon>Pseudomonadati</taxon>
        <taxon>Pseudomonadota</taxon>
        <taxon>Alphaproteobacteria</taxon>
        <taxon>Hyphomicrobiales</taxon>
        <taxon>Methylobacteriaceae</taxon>
        <taxon>Methylobacterium</taxon>
    </lineage>
</organism>
<keyword evidence="2" id="KW-1185">Reference proteome</keyword>
<sequence>MARIILHPGAKADVGVPVGTIDGQVLSFVDKTPHIDGEAVPFDEIGRDLSDAVEEAAVVIFGNEWSTDLGRVTGLNRRTVTRDRIERFGVAAWVYTLLGRAATSSCPRAFGYMLLASAELCDRGPYSKGKGVDQGPSMRERAYLGGMARVEMEKAYAEIDHARAEREHFRFLKTQEGDQ</sequence>
<dbReference type="Proteomes" id="UP001549145">
    <property type="component" value="Unassembled WGS sequence"/>
</dbReference>
<evidence type="ECO:0000313" key="1">
    <source>
        <dbReference type="EMBL" id="MET3694049.1"/>
    </source>
</evidence>
<proteinExistence type="predicted"/>
<reference evidence="1 2" key="1">
    <citation type="submission" date="2024-06" db="EMBL/GenBank/DDBJ databases">
        <title>Genomic Encyclopedia of Type Strains, Phase IV (KMG-IV): sequencing the most valuable type-strain genomes for metagenomic binning, comparative biology and taxonomic classification.</title>
        <authorList>
            <person name="Goeker M."/>
        </authorList>
    </citation>
    <scope>NUCLEOTIDE SEQUENCE [LARGE SCALE GENOMIC DNA]</scope>
    <source>
        <strain evidence="1 2">DSM 21331</strain>
    </source>
</reference>
<accession>A0ABV2L8U4</accession>